<dbReference type="PROSITE" id="PS51382">
    <property type="entry name" value="SPX"/>
    <property type="match status" value="1"/>
</dbReference>
<dbReference type="EMBL" id="JAKCXM010000096">
    <property type="protein sequence ID" value="KAJ0402715.1"/>
    <property type="molecule type" value="Genomic_DNA"/>
</dbReference>
<evidence type="ECO:0000256" key="6">
    <source>
        <dbReference type="SAM" id="MobiDB-lite"/>
    </source>
</evidence>
<feature type="transmembrane region" description="Helical" evidence="7">
    <location>
        <begin position="250"/>
        <end position="268"/>
    </location>
</feature>
<dbReference type="GO" id="GO:0006817">
    <property type="term" value="P:phosphate ion transport"/>
    <property type="evidence" value="ECO:0007669"/>
    <property type="project" value="TreeGrafter"/>
</dbReference>
<comment type="subcellular location">
    <subcellularLocation>
        <location evidence="1">Membrane</location>
        <topology evidence="1">Multi-pass membrane protein</topology>
    </subcellularLocation>
</comment>
<evidence type="ECO:0000256" key="4">
    <source>
        <dbReference type="ARBA" id="ARBA00022989"/>
    </source>
</evidence>
<feature type="transmembrane region" description="Helical" evidence="7">
    <location>
        <begin position="605"/>
        <end position="626"/>
    </location>
</feature>
<comment type="similarity">
    <text evidence="2">Belongs to the SYG1 (TC 2.A.94) family.</text>
</comment>
<dbReference type="PANTHER" id="PTHR10783">
    <property type="entry name" value="XENOTROPIC AND POLYTROPIC RETROVIRUS RECEPTOR 1-RELATED"/>
    <property type="match status" value="1"/>
</dbReference>
<protein>
    <recommendedName>
        <fullName evidence="12">SPX domain-containing protein</fullName>
    </recommendedName>
</protein>
<organism evidence="10 11">
    <name type="scientific">Pythium insidiosum</name>
    <name type="common">Pythiosis disease agent</name>
    <dbReference type="NCBI Taxonomy" id="114742"/>
    <lineage>
        <taxon>Eukaryota</taxon>
        <taxon>Sar</taxon>
        <taxon>Stramenopiles</taxon>
        <taxon>Oomycota</taxon>
        <taxon>Peronosporomycetes</taxon>
        <taxon>Pythiales</taxon>
        <taxon>Pythiaceae</taxon>
        <taxon>Pythium</taxon>
    </lineage>
</organism>
<evidence type="ECO:0000313" key="11">
    <source>
        <dbReference type="Proteomes" id="UP001209570"/>
    </source>
</evidence>
<evidence type="ECO:0000313" key="10">
    <source>
        <dbReference type="EMBL" id="KAJ0402715.1"/>
    </source>
</evidence>
<gene>
    <name evidence="10" type="ORF">P43SY_007857</name>
</gene>
<feature type="region of interest" description="Disordered" evidence="6">
    <location>
        <begin position="62"/>
        <end position="87"/>
    </location>
</feature>
<sequence length="724" mass="84188">MVHFNVRLRDNIYAQWRHEYLDYKRLKRALKRQLEIDRLLTDAASTSAVSWGYGEQQPDVIESSGVSSSSYSSGQRDAAASFKPPPSASASSEMQSLLMAPVAFEDLLEIQYDKVETAYEKHLALLRDQFALLRAQYRPEAPQATQDSVKNALMELHRVLNHLNNFALLNYTGFVKILKKHDKMFPTQPALSRDHRARLNGYEFSEAKGCRVLLTEVEQMYADAFCEGNRSVAIASLMTRRDEVVNWGHIYMGIKIGSCLILMVWVVWDSLIVPTFRSERERHIIDLALTRAYPVYRGIGCILLLHWLVGVSMFVWRSARINYRYIFELNPRTTPHFTEIFSDATNMTIAYLVNVLLYYKVVNGYFPEQLLHRGYYPLILFVYTIYFYMVRPWSWQRGLWRTVFEVIGSPFFPVTFLHVFVGDYLTSTVKVTQDVAWSLCFFATKEFLRKDRVDPDTIMPNPRGSAAPLFPAYDLEAMEATCQTNIYYAKVAVPLICALPLWWRFLQSLRRIHDTETWWPNLPNAFKYALAQVVALFGLFHPFYRTGSDPRDLDFAGLRGFQIAWITLFTMSSLYTWVWDVWMDWGLGRPQYKFLGDRQMFSRRWVYYVAIVADLVLRFAWTLTLIPPGSSSSLPLYLQPFTMVLELFRRTFWGFFRLENEHLRNTQGFRRVDFIPLHYDHGVGASAKRERVDEPLAGQVFLAKILLILFLVLALSVLAIIVEK</sequence>
<dbReference type="GO" id="GO:0005794">
    <property type="term" value="C:Golgi apparatus"/>
    <property type="evidence" value="ECO:0007669"/>
    <property type="project" value="TreeGrafter"/>
</dbReference>
<feature type="transmembrane region" description="Helical" evidence="7">
    <location>
        <begin position="374"/>
        <end position="390"/>
    </location>
</feature>
<evidence type="ECO:0000259" key="8">
    <source>
        <dbReference type="PROSITE" id="PS51380"/>
    </source>
</evidence>
<reference evidence="10" key="1">
    <citation type="submission" date="2021-12" db="EMBL/GenBank/DDBJ databases">
        <title>Prjna785345.</title>
        <authorList>
            <person name="Rujirawat T."/>
            <person name="Krajaejun T."/>
        </authorList>
    </citation>
    <scope>NUCLEOTIDE SEQUENCE</scope>
    <source>
        <strain evidence="10">Pi057C3</strain>
    </source>
</reference>
<feature type="domain" description="SPX" evidence="9">
    <location>
        <begin position="2"/>
        <end position="195"/>
    </location>
</feature>
<keyword evidence="11" id="KW-1185">Reference proteome</keyword>
<dbReference type="GO" id="GO:0000822">
    <property type="term" value="F:inositol hexakisphosphate binding"/>
    <property type="evidence" value="ECO:0007669"/>
    <property type="project" value="TreeGrafter"/>
</dbReference>
<dbReference type="GO" id="GO:0005886">
    <property type="term" value="C:plasma membrane"/>
    <property type="evidence" value="ECO:0007669"/>
    <property type="project" value="TreeGrafter"/>
</dbReference>
<dbReference type="PROSITE" id="PS51380">
    <property type="entry name" value="EXS"/>
    <property type="match status" value="1"/>
</dbReference>
<feature type="domain" description="EXS" evidence="8">
    <location>
        <begin position="484"/>
        <end position="689"/>
    </location>
</feature>
<dbReference type="AlphaFoldDB" id="A0AAD5QBI7"/>
<evidence type="ECO:0000256" key="3">
    <source>
        <dbReference type="ARBA" id="ARBA00022692"/>
    </source>
</evidence>
<evidence type="ECO:0000256" key="1">
    <source>
        <dbReference type="ARBA" id="ARBA00004141"/>
    </source>
</evidence>
<feature type="transmembrane region" description="Helical" evidence="7">
    <location>
        <begin position="295"/>
        <end position="316"/>
    </location>
</feature>
<feature type="transmembrane region" description="Helical" evidence="7">
    <location>
        <begin position="701"/>
        <end position="722"/>
    </location>
</feature>
<proteinExistence type="inferred from homology"/>
<feature type="transmembrane region" description="Helical" evidence="7">
    <location>
        <begin position="525"/>
        <end position="543"/>
    </location>
</feature>
<keyword evidence="4 7" id="KW-1133">Transmembrane helix</keyword>
<dbReference type="InterPro" id="IPR004331">
    <property type="entry name" value="SPX_dom"/>
</dbReference>
<feature type="transmembrane region" description="Helical" evidence="7">
    <location>
        <begin position="563"/>
        <end position="585"/>
    </location>
</feature>
<evidence type="ECO:0008006" key="12">
    <source>
        <dbReference type="Google" id="ProtNLM"/>
    </source>
</evidence>
<feature type="transmembrane region" description="Helical" evidence="7">
    <location>
        <begin position="337"/>
        <end position="359"/>
    </location>
</feature>
<accession>A0AAD5QBI7</accession>
<comment type="caution">
    <text evidence="10">The sequence shown here is derived from an EMBL/GenBank/DDBJ whole genome shotgun (WGS) entry which is preliminary data.</text>
</comment>
<evidence type="ECO:0000259" key="9">
    <source>
        <dbReference type="PROSITE" id="PS51382"/>
    </source>
</evidence>
<keyword evidence="3 7" id="KW-0812">Transmembrane</keyword>
<dbReference type="Pfam" id="PF03105">
    <property type="entry name" value="SPX"/>
    <property type="match status" value="1"/>
</dbReference>
<dbReference type="GO" id="GO:0016036">
    <property type="term" value="P:cellular response to phosphate starvation"/>
    <property type="evidence" value="ECO:0007669"/>
    <property type="project" value="TreeGrafter"/>
</dbReference>
<evidence type="ECO:0000256" key="2">
    <source>
        <dbReference type="ARBA" id="ARBA00009665"/>
    </source>
</evidence>
<dbReference type="Proteomes" id="UP001209570">
    <property type="component" value="Unassembled WGS sequence"/>
</dbReference>
<feature type="transmembrane region" description="Helical" evidence="7">
    <location>
        <begin position="402"/>
        <end position="421"/>
    </location>
</feature>
<dbReference type="Pfam" id="PF03124">
    <property type="entry name" value="EXS"/>
    <property type="match status" value="1"/>
</dbReference>
<feature type="transmembrane region" description="Helical" evidence="7">
    <location>
        <begin position="486"/>
        <end position="505"/>
    </location>
</feature>
<dbReference type="InterPro" id="IPR004342">
    <property type="entry name" value="EXS_C"/>
</dbReference>
<name>A0AAD5QBI7_PYTIN</name>
<dbReference type="CDD" id="cd14447">
    <property type="entry name" value="SPX"/>
    <property type="match status" value="1"/>
</dbReference>
<evidence type="ECO:0000256" key="5">
    <source>
        <dbReference type="ARBA" id="ARBA00023136"/>
    </source>
</evidence>
<dbReference type="PANTHER" id="PTHR10783:SF103">
    <property type="entry name" value="SOLUTE CARRIER FAMILY 53 MEMBER 1"/>
    <property type="match status" value="1"/>
</dbReference>
<evidence type="ECO:0000256" key="7">
    <source>
        <dbReference type="SAM" id="Phobius"/>
    </source>
</evidence>
<feature type="compositionally biased region" description="Low complexity" evidence="6">
    <location>
        <begin position="63"/>
        <end position="87"/>
    </location>
</feature>
<keyword evidence="5 7" id="KW-0472">Membrane</keyword>